<accession>A0A7J5TX76</accession>
<dbReference type="AlphaFoldDB" id="A0A7J5TX76"/>
<dbReference type="Proteomes" id="UP000488299">
    <property type="component" value="Unassembled WGS sequence"/>
</dbReference>
<dbReference type="EMBL" id="WELI01000006">
    <property type="protein sequence ID" value="KAB7729252.1"/>
    <property type="molecule type" value="Genomic_DNA"/>
</dbReference>
<name>A0A7J5TX76_9BACT</name>
<comment type="caution">
    <text evidence="2">The sequence shown here is derived from an EMBL/GenBank/DDBJ whole genome shotgun (WGS) entry which is preliminary data.</text>
</comment>
<evidence type="ECO:0000313" key="3">
    <source>
        <dbReference type="Proteomes" id="UP000488299"/>
    </source>
</evidence>
<protein>
    <submittedName>
        <fullName evidence="2">Uncharacterized protein</fullName>
    </submittedName>
</protein>
<proteinExistence type="predicted"/>
<feature type="compositionally biased region" description="Basic and acidic residues" evidence="1">
    <location>
        <begin position="81"/>
        <end position="95"/>
    </location>
</feature>
<feature type="region of interest" description="Disordered" evidence="1">
    <location>
        <begin position="80"/>
        <end position="119"/>
    </location>
</feature>
<keyword evidence="3" id="KW-1185">Reference proteome</keyword>
<evidence type="ECO:0000256" key="1">
    <source>
        <dbReference type="SAM" id="MobiDB-lite"/>
    </source>
</evidence>
<organism evidence="2 3">
    <name type="scientific">Rudanella paleaurantiibacter</name>
    <dbReference type="NCBI Taxonomy" id="2614655"/>
    <lineage>
        <taxon>Bacteria</taxon>
        <taxon>Pseudomonadati</taxon>
        <taxon>Bacteroidota</taxon>
        <taxon>Cytophagia</taxon>
        <taxon>Cytophagales</taxon>
        <taxon>Cytophagaceae</taxon>
        <taxon>Rudanella</taxon>
    </lineage>
</organism>
<dbReference type="RefSeq" id="WP_152125334.1">
    <property type="nucleotide sequence ID" value="NZ_WELI01000006.1"/>
</dbReference>
<gene>
    <name evidence="2" type="ORF">F5984_16595</name>
</gene>
<evidence type="ECO:0000313" key="2">
    <source>
        <dbReference type="EMBL" id="KAB7729252.1"/>
    </source>
</evidence>
<sequence>MKKPFPFEKCGREMNHDEARGWVNAYRKQCEMQAKPVHAEAFSKELLLKILADDDCTGIRIYHGHCEGEPRLLLVGMNKQGNDRHRAPKGLKDDMPENGAQTGIYGDGARCPDQCDQSN</sequence>
<reference evidence="2 3" key="1">
    <citation type="submission" date="2019-10" db="EMBL/GenBank/DDBJ databases">
        <title>Rudanella paleaurantiibacter sp. nov., isolated from sludge.</title>
        <authorList>
            <person name="Xu S.Q."/>
        </authorList>
    </citation>
    <scope>NUCLEOTIDE SEQUENCE [LARGE SCALE GENOMIC DNA]</scope>
    <source>
        <strain evidence="2 3">HX-22-17</strain>
    </source>
</reference>